<evidence type="ECO:0000256" key="1">
    <source>
        <dbReference type="ARBA" id="ARBA00010529"/>
    </source>
</evidence>
<accession>A0A3B0J101</accession>
<proteinExistence type="inferred from homology"/>
<dbReference type="SUPFAM" id="SSF47729">
    <property type="entry name" value="IHF-like DNA-binding proteins"/>
    <property type="match status" value="1"/>
</dbReference>
<dbReference type="InterPro" id="IPR000119">
    <property type="entry name" value="Hist_DNA-bd"/>
</dbReference>
<name>A0A3B0J101_9RICK</name>
<organism evidence="4">
    <name type="scientific">Wolbachia endosymbiont of Aleurodicus floccissimus</name>
    <dbReference type="NCBI Taxonomy" id="2152762"/>
    <lineage>
        <taxon>Bacteria</taxon>
        <taxon>Pseudomonadati</taxon>
        <taxon>Pseudomonadota</taxon>
        <taxon>Alphaproteobacteria</taxon>
        <taxon>Rickettsiales</taxon>
        <taxon>Anaplasmataceae</taxon>
        <taxon>Wolbachieae</taxon>
        <taxon>Wolbachia</taxon>
    </lineage>
</organism>
<dbReference type="SMART" id="SM00411">
    <property type="entry name" value="BHL"/>
    <property type="match status" value="1"/>
</dbReference>
<sequence>MATKSDITARVAKKHPLLDKVIIAAIVDIFFQVFSNTLKYHNRVEIRGFGSFSIRSYNLKEASNLTSQKVAKHQYFKTYFRSSKKLSLLINE</sequence>
<gene>
    <name evidence="4" type="primary">ihfB</name>
    <name evidence="4" type="ORF">WBAF_1050</name>
</gene>
<dbReference type="Pfam" id="PF00216">
    <property type="entry name" value="Bac_DNA_binding"/>
    <property type="match status" value="1"/>
</dbReference>
<dbReference type="CDD" id="cd13836">
    <property type="entry name" value="IHF_B"/>
    <property type="match status" value="1"/>
</dbReference>
<evidence type="ECO:0000256" key="2">
    <source>
        <dbReference type="ARBA" id="ARBA00023125"/>
    </source>
</evidence>
<reference evidence="4" key="1">
    <citation type="submission" date="2018-04" db="EMBL/GenBank/DDBJ databases">
        <authorList>
            <person name="Go L.Y."/>
            <person name="Mitchell J.A."/>
        </authorList>
    </citation>
    <scope>NUCLEOTIDE SEQUENCE</scope>
    <source>
        <strain evidence="4">WBAF</strain>
    </source>
</reference>
<dbReference type="GO" id="GO:0030527">
    <property type="term" value="F:structural constituent of chromatin"/>
    <property type="evidence" value="ECO:0007669"/>
    <property type="project" value="InterPro"/>
</dbReference>
<dbReference type="GO" id="GO:0003677">
    <property type="term" value="F:DNA binding"/>
    <property type="evidence" value="ECO:0007669"/>
    <property type="project" value="UniProtKB-KW"/>
</dbReference>
<keyword evidence="2" id="KW-0238">DNA-binding</keyword>
<dbReference type="AlphaFoldDB" id="A0A3B0J101"/>
<dbReference type="Gene3D" id="4.10.520.10">
    <property type="entry name" value="IHF-like DNA-binding proteins"/>
    <property type="match status" value="1"/>
</dbReference>
<dbReference type="EMBL" id="OUNF01000277">
    <property type="protein sequence ID" value="SPP34225.1"/>
    <property type="molecule type" value="Genomic_DNA"/>
</dbReference>
<evidence type="ECO:0000313" key="4">
    <source>
        <dbReference type="EMBL" id="SPP34225.1"/>
    </source>
</evidence>
<evidence type="ECO:0000256" key="3">
    <source>
        <dbReference type="RuleBase" id="RU003939"/>
    </source>
</evidence>
<comment type="similarity">
    <text evidence="1 3">Belongs to the bacterial histone-like protein family.</text>
</comment>
<protein>
    <submittedName>
        <fullName evidence="4">Integration host factor subunit beta</fullName>
    </submittedName>
</protein>
<dbReference type="InterPro" id="IPR010992">
    <property type="entry name" value="IHF-like_DNA-bd_dom_sf"/>
</dbReference>